<evidence type="ECO:0000313" key="3">
    <source>
        <dbReference type="Proteomes" id="UP000027986"/>
    </source>
</evidence>
<feature type="domain" description="Helicase XPB/Ssl2 N-terminal" evidence="1">
    <location>
        <begin position="469"/>
        <end position="591"/>
    </location>
</feature>
<dbReference type="EMBL" id="CP008889">
    <property type="protein sequence ID" value="AIF40151.1"/>
    <property type="molecule type" value="Genomic_DNA"/>
</dbReference>
<dbReference type="KEGG" id="dni:HX89_03370"/>
<reference evidence="2 3" key="1">
    <citation type="submission" date="2014-07" db="EMBL/GenBank/DDBJ databases">
        <title>Genome Sequencing of Dermacoccus nishinomiyaensis.</title>
        <authorList>
            <person name="Hong K.W."/>
            <person name="Chan K.G."/>
        </authorList>
    </citation>
    <scope>NUCLEOTIDE SEQUENCE [LARGE SCALE GENOMIC DNA]</scope>
    <source>
        <strain evidence="2 3">M25</strain>
    </source>
</reference>
<dbReference type="Proteomes" id="UP000027986">
    <property type="component" value="Chromosome"/>
</dbReference>
<sequence>MPRAARSFADDLRARSDDELAALLLARPDLTRPAPADITSLAARASTRASVQRALEHLDGGALRLVEALLVVGADGAAAALGASKKAVEQGIRELWAKALVWRASGGWRTARAVGEILTHPAGLGRSTAELVTHPSTLALSPTTTPDEVADAEARLTDRARAVIEQLRWGSARASFTTPALRAVRDELVRAGLMVALDGDDAVIPREVGLALRGGRLSREPWAPPQPEPRHVDQADADTAAAGEVLDLLWRLDDVAAAWDEEAPRVLRTGGLSVRDHRRLAARLDASSELTAFVLEIGHAAGLFASDGEIDATWRPTDLYDEWTTWSPARRWTALALAWRDTVRAPGLAGQSVDGTLVNVLGKDAAWPLMRARRRDVLDVLAALPAGSAPTIDDVEALLRWRRPLRLPAGAPTHADVVLREAAWLGVLGRGAFTSAGRALPAADPSSAADVEAVTTAMSTALPEPVDQVMLQGDLTAIAPGPLAEEAATFMRRAADVESRGGATVFRFSDASLRRLLDHGVSSAEALELLRRHSMTPIPQALEYLLGDVARRHGHVRVGSVSSYVRSDDEAALDALVADTGLASLQLRRIAPTVCVSPMPAATLLDVLREHRHAPVAETSDGGVVVRAATVERAPTPSRRTTPVQVHTLDAGEAEQLAGRLRAAEKDAVRPSEHDAHTRIPSCDPTVTLALLQDAAAESVPVWIGYVEAGGDIKRGLFRPASVTGGRVTGQLGDTSPVTRTFSIHRITGVASA</sequence>
<dbReference type="Pfam" id="PF13625">
    <property type="entry name" value="Helicase_C_3"/>
    <property type="match status" value="1"/>
</dbReference>
<keyword evidence="3" id="KW-1185">Reference proteome</keyword>
<dbReference type="eggNOG" id="COG2378">
    <property type="taxonomic scope" value="Bacteria"/>
</dbReference>
<accession>A0A075JCZ8</accession>
<name>A0A075JCZ8_9MICO</name>
<dbReference type="HOGENOM" id="CLU_013420_0_0_11"/>
<evidence type="ECO:0000259" key="1">
    <source>
        <dbReference type="Pfam" id="PF13625"/>
    </source>
</evidence>
<organism evidence="2 3">
    <name type="scientific">Dermacoccus nishinomiyaensis</name>
    <dbReference type="NCBI Taxonomy" id="1274"/>
    <lineage>
        <taxon>Bacteria</taxon>
        <taxon>Bacillati</taxon>
        <taxon>Actinomycetota</taxon>
        <taxon>Actinomycetes</taxon>
        <taxon>Micrococcales</taxon>
        <taxon>Dermacoccaceae</taxon>
        <taxon>Dermacoccus</taxon>
    </lineage>
</organism>
<gene>
    <name evidence="2" type="ORF">HX89_03370</name>
</gene>
<evidence type="ECO:0000313" key="2">
    <source>
        <dbReference type="EMBL" id="AIF40151.1"/>
    </source>
</evidence>
<dbReference type="RefSeq" id="WP_038570341.1">
    <property type="nucleotide sequence ID" value="NZ_CP008889.1"/>
</dbReference>
<dbReference type="AlphaFoldDB" id="A0A075JCZ8"/>
<protein>
    <recommendedName>
        <fullName evidence="1">Helicase XPB/Ssl2 N-terminal domain-containing protein</fullName>
    </recommendedName>
</protein>
<dbReference type="InterPro" id="IPR032830">
    <property type="entry name" value="XPB/Ssl2_N"/>
</dbReference>
<proteinExistence type="predicted"/>
<dbReference type="GeneID" id="41840255"/>